<dbReference type="SUPFAM" id="SSF54909">
    <property type="entry name" value="Dimeric alpha+beta barrel"/>
    <property type="match status" value="1"/>
</dbReference>
<dbReference type="EMBL" id="JACTVM010000001">
    <property type="protein sequence ID" value="MBC9225849.1"/>
    <property type="molecule type" value="Genomic_DNA"/>
</dbReference>
<proteinExistence type="predicted"/>
<protein>
    <recommendedName>
        <fullName evidence="1">ABM domain-containing protein</fullName>
    </recommendedName>
</protein>
<sequence length="111" mass="12555">MIVRRWRGAVRPDDAEAYLEHQRATGVREYRSTPGNRGVFVLHRPVGNLVEVVTISLWDSMDAVRRFAGDRPEVAMFYPGDDELLVEKDSFAEHHEVADLDLDPGLLDGHA</sequence>
<dbReference type="InterPro" id="IPR007138">
    <property type="entry name" value="ABM_dom"/>
</dbReference>
<accession>A0A8I0K267</accession>
<reference evidence="2" key="1">
    <citation type="submission" date="2020-09" db="EMBL/GenBank/DDBJ databases">
        <title>Novel species in genus Aeromicrobium.</title>
        <authorList>
            <person name="Zhang G."/>
        </authorList>
    </citation>
    <scope>NUCLEOTIDE SEQUENCE</scope>
    <source>
        <strain evidence="2">Zg-636</strain>
    </source>
</reference>
<organism evidence="2 3">
    <name type="scientific">Aeromicrobium senzhongii</name>
    <dbReference type="NCBI Taxonomy" id="2663859"/>
    <lineage>
        <taxon>Bacteria</taxon>
        <taxon>Bacillati</taxon>
        <taxon>Actinomycetota</taxon>
        <taxon>Actinomycetes</taxon>
        <taxon>Propionibacteriales</taxon>
        <taxon>Nocardioidaceae</taxon>
        <taxon>Aeromicrobium</taxon>
    </lineage>
</organism>
<evidence type="ECO:0000259" key="1">
    <source>
        <dbReference type="Pfam" id="PF03992"/>
    </source>
</evidence>
<dbReference type="AlphaFoldDB" id="A0A8I0K267"/>
<evidence type="ECO:0000313" key="2">
    <source>
        <dbReference type="EMBL" id="MBC9225849.1"/>
    </source>
</evidence>
<dbReference type="RefSeq" id="WP_187768884.1">
    <property type="nucleotide sequence ID" value="NZ_JACTVM010000001.1"/>
</dbReference>
<dbReference type="Proteomes" id="UP000620591">
    <property type="component" value="Unassembled WGS sequence"/>
</dbReference>
<dbReference type="Pfam" id="PF03992">
    <property type="entry name" value="ABM"/>
    <property type="match status" value="1"/>
</dbReference>
<name>A0A8I0K267_9ACTN</name>
<evidence type="ECO:0000313" key="3">
    <source>
        <dbReference type="Proteomes" id="UP000620591"/>
    </source>
</evidence>
<gene>
    <name evidence="2" type="ORF">IBG24_05930</name>
</gene>
<comment type="caution">
    <text evidence="2">The sequence shown here is derived from an EMBL/GenBank/DDBJ whole genome shotgun (WGS) entry which is preliminary data.</text>
</comment>
<feature type="domain" description="ABM" evidence="1">
    <location>
        <begin position="9"/>
        <end position="67"/>
    </location>
</feature>
<dbReference type="InterPro" id="IPR011008">
    <property type="entry name" value="Dimeric_a/b-barrel"/>
</dbReference>